<dbReference type="RefSeq" id="WP_006168663.1">
    <property type="nucleotide sequence ID" value="NZ_AOIN01000084.1"/>
</dbReference>
<dbReference type="InterPro" id="IPR044855">
    <property type="entry name" value="CoA-Trfase_III_dom3_sf"/>
</dbReference>
<gene>
    <name evidence="2" type="ORF">C482_15868</name>
</gene>
<dbReference type="PANTHER" id="PTHR48207:SF3">
    <property type="entry name" value="SUCCINATE--HYDROXYMETHYLGLUTARATE COA-TRANSFERASE"/>
    <property type="match status" value="1"/>
</dbReference>
<reference evidence="2 3" key="1">
    <citation type="journal article" date="2014" name="PLoS Genet.">
        <title>Phylogenetically driven sequencing of extremely halophilic archaea reveals strategies for static and dynamic osmo-response.</title>
        <authorList>
            <person name="Becker E.A."/>
            <person name="Seitzer P.M."/>
            <person name="Tritt A."/>
            <person name="Larsen D."/>
            <person name="Krusor M."/>
            <person name="Yao A.I."/>
            <person name="Wu D."/>
            <person name="Madern D."/>
            <person name="Eisen J.A."/>
            <person name="Darling A.E."/>
            <person name="Facciotti M.T."/>
        </authorList>
    </citation>
    <scope>NUCLEOTIDE SEQUENCE [LARGE SCALE GENOMIC DNA]</scope>
    <source>
        <strain evidence="2 3">JCM 10990</strain>
    </source>
</reference>
<keyword evidence="1" id="KW-0808">Transferase</keyword>
<dbReference type="SUPFAM" id="SSF89796">
    <property type="entry name" value="CoA-transferase family III (CaiB/BaiF)"/>
    <property type="match status" value="1"/>
</dbReference>
<proteinExistence type="predicted"/>
<dbReference type="PANTHER" id="PTHR48207">
    <property type="entry name" value="SUCCINATE--HYDROXYMETHYLGLUTARATE COA-TRANSFERASE"/>
    <property type="match status" value="1"/>
</dbReference>
<sequence length="405" mass="43748">MAPPTSTSTAAPNANTPLEGVRVIDCTQMLSGPFATQLLTDMGAEVIKIERPTRGDITRSVGPEIGDSGITAYFASLNRGKQSIELNMASEEGAAALESLAENADVLIENYRPGTMDKWGLGYENLREVNENLVYCSISGFLEGPYRDMPAFDMVVQALGGSMSITGQADGPPARPGIPIGDICAGMYAVIGITTALYNDEGQYIDVPMFEGLVSWLTERAGRTFVTEEPYPRQGTVHPSLAPYRTFETADGWFAVAIGSDDTWLGFCEAIDRPDLADDERFTVNNDRVANRDTLTDELEPIFANRTNDEWFDLFRDQGLPGAPVQNTVDVFEDEHLKESGTLDDLTIDGVDLPFPLCPIEFSGSTTRSGHEPPQLGEHTEPVLSGVLSADALDAVCGDTDTASE</sequence>
<dbReference type="InterPro" id="IPR003673">
    <property type="entry name" value="CoA-Trfase_fam_III"/>
</dbReference>
<dbReference type="OrthoDB" id="28444at2157"/>
<dbReference type="AlphaFoldDB" id="M0AGL1"/>
<keyword evidence="3" id="KW-1185">Reference proteome</keyword>
<organism evidence="2 3">
    <name type="scientific">Natrialba chahannaoensis JCM 10990</name>
    <dbReference type="NCBI Taxonomy" id="1227492"/>
    <lineage>
        <taxon>Archaea</taxon>
        <taxon>Methanobacteriati</taxon>
        <taxon>Methanobacteriota</taxon>
        <taxon>Stenosarchaea group</taxon>
        <taxon>Halobacteria</taxon>
        <taxon>Halobacteriales</taxon>
        <taxon>Natrialbaceae</taxon>
        <taxon>Natrialba</taxon>
    </lineage>
</organism>
<comment type="caution">
    <text evidence="2">The sequence shown here is derived from an EMBL/GenBank/DDBJ whole genome shotgun (WGS) entry which is preliminary data.</text>
</comment>
<dbReference type="Gene3D" id="3.30.1540.10">
    <property type="entry name" value="formyl-coa transferase, domain 3"/>
    <property type="match status" value="1"/>
</dbReference>
<evidence type="ECO:0000313" key="3">
    <source>
        <dbReference type="Proteomes" id="UP000011693"/>
    </source>
</evidence>
<name>M0AGL1_9EURY</name>
<evidence type="ECO:0000313" key="2">
    <source>
        <dbReference type="EMBL" id="ELY96493.1"/>
    </source>
</evidence>
<evidence type="ECO:0000256" key="1">
    <source>
        <dbReference type="ARBA" id="ARBA00022679"/>
    </source>
</evidence>
<dbReference type="GO" id="GO:0008410">
    <property type="term" value="F:CoA-transferase activity"/>
    <property type="evidence" value="ECO:0007669"/>
    <property type="project" value="TreeGrafter"/>
</dbReference>
<dbReference type="EMBL" id="AOIN01000084">
    <property type="protein sequence ID" value="ELY96493.1"/>
    <property type="molecule type" value="Genomic_DNA"/>
</dbReference>
<protein>
    <submittedName>
        <fullName evidence="2">Bile acid-inducible L-carnitine dehydratase protein F</fullName>
    </submittedName>
</protein>
<dbReference type="InterPro" id="IPR050483">
    <property type="entry name" value="CoA-transferase_III_domain"/>
</dbReference>
<dbReference type="Proteomes" id="UP000011693">
    <property type="component" value="Unassembled WGS sequence"/>
</dbReference>
<dbReference type="InterPro" id="IPR023606">
    <property type="entry name" value="CoA-Trfase_III_dom_1_sf"/>
</dbReference>
<dbReference type="Pfam" id="PF02515">
    <property type="entry name" value="CoA_transf_3"/>
    <property type="match status" value="1"/>
</dbReference>
<dbReference type="STRING" id="1227492.C482_15868"/>
<accession>M0AGL1</accession>
<dbReference type="Gene3D" id="3.40.50.10540">
    <property type="entry name" value="Crotonobetainyl-coa:carnitine coa-transferase, domain 1"/>
    <property type="match status" value="1"/>
</dbReference>
<dbReference type="PATRIC" id="fig|1227492.4.peg.3153"/>